<dbReference type="SUPFAM" id="SSF53383">
    <property type="entry name" value="PLP-dependent transferases"/>
    <property type="match status" value="1"/>
</dbReference>
<dbReference type="PROSITE" id="PS00105">
    <property type="entry name" value="AA_TRANSFER_CLASS_1"/>
    <property type="match status" value="1"/>
</dbReference>
<dbReference type="InterPro" id="IPR015424">
    <property type="entry name" value="PyrdxlP-dep_Trfase"/>
</dbReference>
<dbReference type="InterPro" id="IPR004839">
    <property type="entry name" value="Aminotransferase_I/II_large"/>
</dbReference>
<dbReference type="Pfam" id="PF00155">
    <property type="entry name" value="Aminotran_1_2"/>
    <property type="match status" value="1"/>
</dbReference>
<dbReference type="InterPro" id="IPR004838">
    <property type="entry name" value="NHTrfase_class1_PyrdxlP-BS"/>
</dbReference>
<name>A0A2M9HFC6_9BIFI</name>
<dbReference type="RefSeq" id="WP_100512524.1">
    <property type="nucleotide sequence ID" value="NZ_PEBK01000003.1"/>
</dbReference>
<evidence type="ECO:0000256" key="4">
    <source>
        <dbReference type="RuleBase" id="RU000481"/>
    </source>
</evidence>
<gene>
    <name evidence="6" type="ORF">CSQ87_03615</name>
</gene>
<evidence type="ECO:0000256" key="2">
    <source>
        <dbReference type="ARBA" id="ARBA00022576"/>
    </source>
</evidence>
<evidence type="ECO:0000256" key="3">
    <source>
        <dbReference type="ARBA" id="ARBA00022679"/>
    </source>
</evidence>
<feature type="domain" description="Aminotransferase class I/classII large" evidence="5">
    <location>
        <begin position="34"/>
        <end position="385"/>
    </location>
</feature>
<dbReference type="Gene3D" id="3.90.1150.10">
    <property type="entry name" value="Aspartate Aminotransferase, domain 1"/>
    <property type="match status" value="1"/>
</dbReference>
<dbReference type="InterPro" id="IPR015422">
    <property type="entry name" value="PyrdxlP-dep_Trfase_small"/>
</dbReference>
<dbReference type="EC" id="2.6.1.-" evidence="4"/>
<keyword evidence="7" id="KW-1185">Reference proteome</keyword>
<dbReference type="EMBL" id="PEBK01000003">
    <property type="protein sequence ID" value="PJM75520.1"/>
    <property type="molecule type" value="Genomic_DNA"/>
</dbReference>
<keyword evidence="3 4" id="KW-0808">Transferase</keyword>
<dbReference type="Gene3D" id="3.40.640.10">
    <property type="entry name" value="Type I PLP-dependent aspartate aminotransferase-like (Major domain)"/>
    <property type="match status" value="1"/>
</dbReference>
<proteinExistence type="inferred from homology"/>
<evidence type="ECO:0000259" key="5">
    <source>
        <dbReference type="Pfam" id="PF00155"/>
    </source>
</evidence>
<dbReference type="PANTHER" id="PTHR42832">
    <property type="entry name" value="AMINO ACID AMINOTRANSFERASE"/>
    <property type="match status" value="1"/>
</dbReference>
<dbReference type="AlphaFoldDB" id="A0A2M9HFC6"/>
<organism evidence="6 7">
    <name type="scientific">Bifidobacterium simiarum</name>
    <dbReference type="NCBI Taxonomy" id="2045441"/>
    <lineage>
        <taxon>Bacteria</taxon>
        <taxon>Bacillati</taxon>
        <taxon>Actinomycetota</taxon>
        <taxon>Actinomycetes</taxon>
        <taxon>Bifidobacteriales</taxon>
        <taxon>Bifidobacteriaceae</taxon>
        <taxon>Bifidobacterium</taxon>
    </lineage>
</organism>
<comment type="caution">
    <text evidence="6">The sequence shown here is derived from an EMBL/GenBank/DDBJ whole genome shotgun (WGS) entry which is preliminary data.</text>
</comment>
<dbReference type="InterPro" id="IPR050881">
    <property type="entry name" value="LL-DAP_aminotransferase"/>
</dbReference>
<evidence type="ECO:0000313" key="6">
    <source>
        <dbReference type="EMBL" id="PJM75520.1"/>
    </source>
</evidence>
<evidence type="ECO:0000256" key="1">
    <source>
        <dbReference type="ARBA" id="ARBA00001933"/>
    </source>
</evidence>
<accession>A0A2M9HFC6</accession>
<evidence type="ECO:0000313" key="7">
    <source>
        <dbReference type="Proteomes" id="UP000231451"/>
    </source>
</evidence>
<dbReference type="OrthoDB" id="9763453at2"/>
<comment type="similarity">
    <text evidence="4">Belongs to the class-I pyridoxal-phosphate-dependent aminotransferase family.</text>
</comment>
<dbReference type="InterPro" id="IPR015421">
    <property type="entry name" value="PyrdxlP-dep_Trfase_major"/>
</dbReference>
<sequence>MGAIRFSRVAQAIPPNIFADMDVKVARAIAGGAHVIDLSKGNPDAYPEAFIRDVAKRAVDDPHNACYTPFDGKGEYLRAAADWYRDVHGVNVDPETEIFAVEGAVDGLAGLTAILLDRGDAVAFADPYYPSYHCMAVMAGAEEILLPAVPSLGWLPDFDAVPADVWRRLRVLVLNYPNNPTGAQAPVSFFERAVALAHEYGFVIVHDFAYTGLGVDPGNQQVSLLAVPGALDVAVEVDSLSKQYAMAGWRAGFVAGNAEIVSHLKRYHYQMGSMITGMIQDAGIAALRSDQSCVARLAARYARRRAIIADGLRDLGLDVFDSAGGIFVWARAPHDMDGSAFAEAVLREAEVAILPGSCFGRVGERYVRFSLLKDETQLVEAVQRLKSARTVLGI</sequence>
<dbReference type="GO" id="GO:0030170">
    <property type="term" value="F:pyridoxal phosphate binding"/>
    <property type="evidence" value="ECO:0007669"/>
    <property type="project" value="InterPro"/>
</dbReference>
<dbReference type="CDD" id="cd00609">
    <property type="entry name" value="AAT_like"/>
    <property type="match status" value="1"/>
</dbReference>
<comment type="cofactor">
    <cofactor evidence="1 4">
        <name>pyridoxal 5'-phosphate</name>
        <dbReference type="ChEBI" id="CHEBI:597326"/>
    </cofactor>
</comment>
<reference evidence="6 7" key="1">
    <citation type="submission" date="2017-10" db="EMBL/GenBank/DDBJ databases">
        <title>Draft genome sequences of strains TRE 1, TRE 9, TRE H and TRI 7, isolated from tamarins, belonging to four potential novel Bifidobacterium species.</title>
        <authorList>
            <person name="Mattarelli P."/>
            <person name="Modesto M."/>
            <person name="Puglisi E."/>
            <person name="Morelli L."/>
            <person name="Spezio C."/>
            <person name="Bonetti A."/>
            <person name="Sandri C."/>
        </authorList>
    </citation>
    <scope>NUCLEOTIDE SEQUENCE [LARGE SCALE GENOMIC DNA]</scope>
    <source>
        <strain evidence="7">TRI7</strain>
    </source>
</reference>
<dbReference type="Proteomes" id="UP000231451">
    <property type="component" value="Unassembled WGS sequence"/>
</dbReference>
<dbReference type="PANTHER" id="PTHR42832:SF3">
    <property type="entry name" value="L-GLUTAMINE--4-(METHYLSULFANYL)-2-OXOBUTANOATE AMINOTRANSFERASE"/>
    <property type="match status" value="1"/>
</dbReference>
<dbReference type="GO" id="GO:0008483">
    <property type="term" value="F:transaminase activity"/>
    <property type="evidence" value="ECO:0007669"/>
    <property type="project" value="UniProtKB-KW"/>
</dbReference>
<protein>
    <recommendedName>
        <fullName evidence="4">Aminotransferase</fullName>
        <ecNumber evidence="4">2.6.1.-</ecNumber>
    </recommendedName>
</protein>
<keyword evidence="2 4" id="KW-0032">Aminotransferase</keyword>